<comment type="similarity">
    <text evidence="2">Belongs to the GILT family.</text>
</comment>
<keyword evidence="8" id="KW-1185">Reference proteome</keyword>
<keyword evidence="5" id="KW-0325">Glycoprotein</keyword>
<dbReference type="PANTHER" id="PTHR13234">
    <property type="entry name" value="GAMMA-INTERFERON INDUCIBLE LYSOSOMAL THIOL REDUCTASE GILT"/>
    <property type="match status" value="1"/>
</dbReference>
<evidence type="ECO:0008006" key="9">
    <source>
        <dbReference type="Google" id="ProtNLM"/>
    </source>
</evidence>
<gene>
    <name evidence="7" type="ORF">LSINAPIS_LOCUS12514</name>
</gene>
<evidence type="ECO:0000256" key="4">
    <source>
        <dbReference type="ARBA" id="ARBA00022729"/>
    </source>
</evidence>
<sequence length="232" mass="26316">MTKALIVLLGILFYLIQILQALPDLNNHRTAKPETLQSKVAQHDLVTKKVPIKIYYETLCPASVDFFINDLGPAVELLEPHINVLLVPYGHAETWPSRGSYKFNCQHGSDECHGNRIHACAIHEIQNNSRAAIFNVCLMTHTLRRDNRMDFFTALNLCGNQMSVNSISEIWNCAVTSRGALLLKNYGEETKRVRPRYVPHVTYGEENQIFYSGNLTAAICDQIKIKPQVCQY</sequence>
<evidence type="ECO:0000313" key="7">
    <source>
        <dbReference type="EMBL" id="VVD02256.1"/>
    </source>
</evidence>
<dbReference type="GO" id="GO:0016671">
    <property type="term" value="F:oxidoreductase activity, acting on a sulfur group of donors, disulfide as acceptor"/>
    <property type="evidence" value="ECO:0007669"/>
    <property type="project" value="InterPro"/>
</dbReference>
<evidence type="ECO:0000256" key="1">
    <source>
        <dbReference type="ARBA" id="ARBA00004613"/>
    </source>
</evidence>
<evidence type="ECO:0000256" key="6">
    <source>
        <dbReference type="SAM" id="SignalP"/>
    </source>
</evidence>
<feature type="chain" id="PRO_5022670061" description="Gamma-interferon-inducible lysosomal thiol reductase" evidence="6">
    <location>
        <begin position="22"/>
        <end position="232"/>
    </location>
</feature>
<accession>A0A5E4QX84</accession>
<proteinExistence type="inferred from homology"/>
<feature type="signal peptide" evidence="6">
    <location>
        <begin position="1"/>
        <end position="21"/>
    </location>
</feature>
<comment type="subcellular location">
    <subcellularLocation>
        <location evidence="1">Secreted</location>
    </subcellularLocation>
</comment>
<dbReference type="Proteomes" id="UP000324832">
    <property type="component" value="Unassembled WGS sequence"/>
</dbReference>
<name>A0A5E4QX84_9NEOP</name>
<evidence type="ECO:0000256" key="5">
    <source>
        <dbReference type="ARBA" id="ARBA00023180"/>
    </source>
</evidence>
<organism evidence="7 8">
    <name type="scientific">Leptidea sinapis</name>
    <dbReference type="NCBI Taxonomy" id="189913"/>
    <lineage>
        <taxon>Eukaryota</taxon>
        <taxon>Metazoa</taxon>
        <taxon>Ecdysozoa</taxon>
        <taxon>Arthropoda</taxon>
        <taxon>Hexapoda</taxon>
        <taxon>Insecta</taxon>
        <taxon>Pterygota</taxon>
        <taxon>Neoptera</taxon>
        <taxon>Endopterygota</taxon>
        <taxon>Lepidoptera</taxon>
        <taxon>Glossata</taxon>
        <taxon>Ditrysia</taxon>
        <taxon>Papilionoidea</taxon>
        <taxon>Pieridae</taxon>
        <taxon>Dismorphiinae</taxon>
        <taxon>Leptidea</taxon>
    </lineage>
</organism>
<dbReference type="Pfam" id="PF03227">
    <property type="entry name" value="GILT"/>
    <property type="match status" value="1"/>
</dbReference>
<evidence type="ECO:0000256" key="3">
    <source>
        <dbReference type="ARBA" id="ARBA00022525"/>
    </source>
</evidence>
<protein>
    <recommendedName>
        <fullName evidence="9">Gamma-interferon-inducible lysosomal thiol reductase</fullName>
    </recommendedName>
</protein>
<dbReference type="EMBL" id="FZQP02005911">
    <property type="protein sequence ID" value="VVD02256.1"/>
    <property type="molecule type" value="Genomic_DNA"/>
</dbReference>
<dbReference type="GO" id="GO:0005576">
    <property type="term" value="C:extracellular region"/>
    <property type="evidence" value="ECO:0007669"/>
    <property type="project" value="UniProtKB-SubCell"/>
</dbReference>
<keyword evidence="4 6" id="KW-0732">Signal</keyword>
<dbReference type="PANTHER" id="PTHR13234:SF8">
    <property type="entry name" value="GAMMA-INTERFERON-INDUCIBLE LYSOSOMAL THIOL REDUCTASE"/>
    <property type="match status" value="1"/>
</dbReference>
<evidence type="ECO:0000313" key="8">
    <source>
        <dbReference type="Proteomes" id="UP000324832"/>
    </source>
</evidence>
<dbReference type="AlphaFoldDB" id="A0A5E4QX84"/>
<keyword evidence="3" id="KW-0964">Secreted</keyword>
<dbReference type="InterPro" id="IPR004911">
    <property type="entry name" value="Interferon-induced_GILT"/>
</dbReference>
<evidence type="ECO:0000256" key="2">
    <source>
        <dbReference type="ARBA" id="ARBA00005679"/>
    </source>
</evidence>
<reference evidence="7 8" key="1">
    <citation type="submission" date="2017-07" db="EMBL/GenBank/DDBJ databases">
        <authorList>
            <person name="Talla V."/>
            <person name="Backstrom N."/>
        </authorList>
    </citation>
    <scope>NUCLEOTIDE SEQUENCE [LARGE SCALE GENOMIC DNA]</scope>
</reference>